<evidence type="ECO:0000256" key="10">
    <source>
        <dbReference type="SAM" id="Coils"/>
    </source>
</evidence>
<gene>
    <name evidence="12" type="ORF">EV356DRAFT_519443</name>
</gene>
<keyword evidence="7" id="KW-0539">Nucleus</keyword>
<dbReference type="OrthoDB" id="18453at2759"/>
<keyword evidence="4" id="KW-0132">Cell division</keyword>
<evidence type="ECO:0000256" key="5">
    <source>
        <dbReference type="ARBA" id="ARBA00022776"/>
    </source>
</evidence>
<keyword evidence="5" id="KW-0498">Mitosis</keyword>
<evidence type="ECO:0000256" key="3">
    <source>
        <dbReference type="ARBA" id="ARBA00022454"/>
    </source>
</evidence>
<keyword evidence="6" id="KW-0995">Kinetochore</keyword>
<keyword evidence="3" id="KW-0158">Chromosome</keyword>
<dbReference type="PANTHER" id="PTHR15459">
    <property type="entry name" value="POLYAMINE-MODULATED FACTOR 1"/>
    <property type="match status" value="1"/>
</dbReference>
<dbReference type="GO" id="GO:0051301">
    <property type="term" value="P:cell division"/>
    <property type="evidence" value="ECO:0007669"/>
    <property type="project" value="UniProtKB-KW"/>
</dbReference>
<keyword evidence="9" id="KW-0137">Centromere</keyword>
<evidence type="ECO:0000256" key="7">
    <source>
        <dbReference type="ARBA" id="ARBA00023242"/>
    </source>
</evidence>
<feature type="region of interest" description="Disordered" evidence="11">
    <location>
        <begin position="124"/>
        <end position="147"/>
    </location>
</feature>
<dbReference type="PANTHER" id="PTHR15459:SF3">
    <property type="entry name" value="POLYAMINE-MODULATED FACTOR 1"/>
    <property type="match status" value="1"/>
</dbReference>
<dbReference type="GO" id="GO:0007059">
    <property type="term" value="P:chromosome segregation"/>
    <property type="evidence" value="ECO:0007669"/>
    <property type="project" value="TreeGrafter"/>
</dbReference>
<dbReference type="InterPro" id="IPR007128">
    <property type="entry name" value="PMF1/Nnf1"/>
</dbReference>
<dbReference type="AlphaFoldDB" id="A0A6A6GY92"/>
<name>A0A6A6GY92_VIRVR</name>
<organism evidence="12 13">
    <name type="scientific">Viridothelium virens</name>
    <name type="common">Speckled blister lichen</name>
    <name type="synonym">Trypethelium virens</name>
    <dbReference type="NCBI Taxonomy" id="1048519"/>
    <lineage>
        <taxon>Eukaryota</taxon>
        <taxon>Fungi</taxon>
        <taxon>Dikarya</taxon>
        <taxon>Ascomycota</taxon>
        <taxon>Pezizomycotina</taxon>
        <taxon>Dothideomycetes</taxon>
        <taxon>Dothideomycetes incertae sedis</taxon>
        <taxon>Trypetheliales</taxon>
        <taxon>Trypetheliaceae</taxon>
        <taxon>Viridothelium</taxon>
    </lineage>
</organism>
<feature type="coiled-coil region" evidence="10">
    <location>
        <begin position="163"/>
        <end position="215"/>
    </location>
</feature>
<reference evidence="12" key="1">
    <citation type="journal article" date="2020" name="Stud. Mycol.">
        <title>101 Dothideomycetes genomes: a test case for predicting lifestyles and emergence of pathogens.</title>
        <authorList>
            <person name="Haridas S."/>
            <person name="Albert R."/>
            <person name="Binder M."/>
            <person name="Bloem J."/>
            <person name="Labutti K."/>
            <person name="Salamov A."/>
            <person name="Andreopoulos B."/>
            <person name="Baker S."/>
            <person name="Barry K."/>
            <person name="Bills G."/>
            <person name="Bluhm B."/>
            <person name="Cannon C."/>
            <person name="Castanera R."/>
            <person name="Culley D."/>
            <person name="Daum C."/>
            <person name="Ezra D."/>
            <person name="Gonzalez J."/>
            <person name="Henrissat B."/>
            <person name="Kuo A."/>
            <person name="Liang C."/>
            <person name="Lipzen A."/>
            <person name="Lutzoni F."/>
            <person name="Magnuson J."/>
            <person name="Mondo S."/>
            <person name="Nolan M."/>
            <person name="Ohm R."/>
            <person name="Pangilinan J."/>
            <person name="Park H.-J."/>
            <person name="Ramirez L."/>
            <person name="Alfaro M."/>
            <person name="Sun H."/>
            <person name="Tritt A."/>
            <person name="Yoshinaga Y."/>
            <person name="Zwiers L.-H."/>
            <person name="Turgeon B."/>
            <person name="Goodwin S."/>
            <person name="Spatafora J."/>
            <person name="Crous P."/>
            <person name="Grigoriev I."/>
        </authorList>
    </citation>
    <scope>NUCLEOTIDE SEQUENCE</scope>
    <source>
        <strain evidence="12">Tuck. ex Michener</strain>
    </source>
</reference>
<protein>
    <submittedName>
        <fullName evidence="12">Nnf1-domain-containing protein</fullName>
    </submittedName>
</protein>
<keyword evidence="10" id="KW-0175">Coiled coil</keyword>
<feature type="region of interest" description="Disordered" evidence="11">
    <location>
        <begin position="1"/>
        <end position="37"/>
    </location>
</feature>
<evidence type="ECO:0000313" key="12">
    <source>
        <dbReference type="EMBL" id="KAF2230677.1"/>
    </source>
</evidence>
<dbReference type="EMBL" id="ML991837">
    <property type="protein sequence ID" value="KAF2230677.1"/>
    <property type="molecule type" value="Genomic_DNA"/>
</dbReference>
<dbReference type="Proteomes" id="UP000800092">
    <property type="component" value="Unassembled WGS sequence"/>
</dbReference>
<proteinExistence type="predicted"/>
<evidence type="ECO:0000256" key="2">
    <source>
        <dbReference type="ARBA" id="ARBA00004629"/>
    </source>
</evidence>
<comment type="subcellular location">
    <subcellularLocation>
        <location evidence="2">Chromosome</location>
        <location evidence="2">Centromere</location>
        <location evidence="2">Kinetochore</location>
    </subcellularLocation>
    <subcellularLocation>
        <location evidence="1">Nucleus</location>
    </subcellularLocation>
</comment>
<evidence type="ECO:0000256" key="9">
    <source>
        <dbReference type="ARBA" id="ARBA00023328"/>
    </source>
</evidence>
<keyword evidence="13" id="KW-1185">Reference proteome</keyword>
<dbReference type="GO" id="GO:0005634">
    <property type="term" value="C:nucleus"/>
    <property type="evidence" value="ECO:0007669"/>
    <property type="project" value="UniProtKB-SubCell"/>
</dbReference>
<evidence type="ECO:0000256" key="6">
    <source>
        <dbReference type="ARBA" id="ARBA00022838"/>
    </source>
</evidence>
<sequence>MPSAAENQNNEDPQPQSTIASRSPSPAPPAPLANAPGPRATALQKIFNDALQHTLDTCSYKNFSGCFPTAAKYAGVSLEALWRDFIERLGGVCRQEFDAILSQRHVVPSLNDLDRLIADAKRRKEKALEESGPDGVQPPIPPHTLSPETLLQTHLTPFLNTAQQDLKTNLADTQDRNTALIQEIEGQRKEIDVLMQGLENVVRDLEGSVAALNSENGFDEMTRAEMI</sequence>
<evidence type="ECO:0000256" key="8">
    <source>
        <dbReference type="ARBA" id="ARBA00023306"/>
    </source>
</evidence>
<accession>A0A6A6GY92</accession>
<keyword evidence="8" id="KW-0131">Cell cycle</keyword>
<dbReference type="Pfam" id="PF03980">
    <property type="entry name" value="Nnf1"/>
    <property type="match status" value="1"/>
</dbReference>
<evidence type="ECO:0000256" key="4">
    <source>
        <dbReference type="ARBA" id="ARBA00022618"/>
    </source>
</evidence>
<evidence type="ECO:0000256" key="1">
    <source>
        <dbReference type="ARBA" id="ARBA00004123"/>
    </source>
</evidence>
<feature type="compositionally biased region" description="Polar residues" evidence="11">
    <location>
        <begin position="1"/>
        <end position="19"/>
    </location>
</feature>
<dbReference type="GO" id="GO:0000444">
    <property type="term" value="C:MIS12/MIND type complex"/>
    <property type="evidence" value="ECO:0007669"/>
    <property type="project" value="InterPro"/>
</dbReference>
<evidence type="ECO:0000256" key="11">
    <source>
        <dbReference type="SAM" id="MobiDB-lite"/>
    </source>
</evidence>
<evidence type="ECO:0000313" key="13">
    <source>
        <dbReference type="Proteomes" id="UP000800092"/>
    </source>
</evidence>